<reference evidence="1 2" key="1">
    <citation type="journal article" date="2016" name="Mol. Biol. Evol.">
        <title>Comparative Genomics of Early-Diverging Mushroom-Forming Fungi Provides Insights into the Origins of Lignocellulose Decay Capabilities.</title>
        <authorList>
            <person name="Nagy L.G."/>
            <person name="Riley R."/>
            <person name="Tritt A."/>
            <person name="Adam C."/>
            <person name="Daum C."/>
            <person name="Floudas D."/>
            <person name="Sun H."/>
            <person name="Yadav J.S."/>
            <person name="Pangilinan J."/>
            <person name="Larsson K.H."/>
            <person name="Matsuura K."/>
            <person name="Barry K."/>
            <person name="Labutti K."/>
            <person name="Kuo R."/>
            <person name="Ohm R.A."/>
            <person name="Bhattacharya S.S."/>
            <person name="Shirouzu T."/>
            <person name="Yoshinaga Y."/>
            <person name="Martin F.M."/>
            <person name="Grigoriev I.V."/>
            <person name="Hibbett D.S."/>
        </authorList>
    </citation>
    <scope>NUCLEOTIDE SEQUENCE [LARGE SCALE GENOMIC DNA]</scope>
    <source>
        <strain evidence="1 2">TUFC12733</strain>
    </source>
</reference>
<proteinExistence type="predicted"/>
<organism evidence="1 2">
    <name type="scientific">Calocera viscosa (strain TUFC12733)</name>
    <dbReference type="NCBI Taxonomy" id="1330018"/>
    <lineage>
        <taxon>Eukaryota</taxon>
        <taxon>Fungi</taxon>
        <taxon>Dikarya</taxon>
        <taxon>Basidiomycota</taxon>
        <taxon>Agaricomycotina</taxon>
        <taxon>Dacrymycetes</taxon>
        <taxon>Dacrymycetales</taxon>
        <taxon>Dacrymycetaceae</taxon>
        <taxon>Calocera</taxon>
    </lineage>
</organism>
<evidence type="ECO:0000313" key="1">
    <source>
        <dbReference type="EMBL" id="KZO94981.1"/>
    </source>
</evidence>
<dbReference type="OrthoDB" id="3349961at2759"/>
<keyword evidence="2" id="KW-1185">Reference proteome</keyword>
<dbReference type="AlphaFoldDB" id="A0A167KTC2"/>
<gene>
    <name evidence="1" type="ORF">CALVIDRAFT_185985</name>
</gene>
<accession>A0A167KTC2</accession>
<name>A0A167KTC2_CALVF</name>
<dbReference type="Proteomes" id="UP000076738">
    <property type="component" value="Unassembled WGS sequence"/>
</dbReference>
<dbReference type="EMBL" id="KV417291">
    <property type="protein sequence ID" value="KZO94981.1"/>
    <property type="molecule type" value="Genomic_DNA"/>
</dbReference>
<evidence type="ECO:0000313" key="2">
    <source>
        <dbReference type="Proteomes" id="UP000076738"/>
    </source>
</evidence>
<sequence>MHHYGNEDTWSVADRAQVNPVWTIDDDALIDDIHAGNEIVGRYTFDMKGTFQPRRALLHARKQIQKEAERMGCNLLIREGWSVTALRRGEKDLRIEVVYRARPAQSDVLRSAKEPPFLNYLPQK</sequence>
<protein>
    <submittedName>
        <fullName evidence="1">Uncharacterized protein</fullName>
    </submittedName>
</protein>